<keyword evidence="1" id="KW-1133">Transmembrane helix</keyword>
<dbReference type="RefSeq" id="WP_379995065.1">
    <property type="nucleotide sequence ID" value="NZ_JBHSGN010000059.1"/>
</dbReference>
<comment type="caution">
    <text evidence="2">The sequence shown here is derived from an EMBL/GenBank/DDBJ whole genome shotgun (WGS) entry which is preliminary data.</text>
</comment>
<sequence>MEYFLTKVVLFIKETFSVKENRVIAFRLLCGIAIICGGIYLTESCKSCASSSSYSYDVRFDAYVTAKGFIEKTLKAPYSAKYQKYDNCNITISGNIYTVSMYVDAQNPLGVMLRCDYTVIMELSGSKWIAKSIMADGIEYLKYSN</sequence>
<proteinExistence type="predicted"/>
<keyword evidence="1" id="KW-0812">Transmembrane</keyword>
<gene>
    <name evidence="2" type="ORF">ACFO6W_07905</name>
</gene>
<accession>A0ABV9KTW7</accession>
<name>A0ABV9KTW7_9BACT</name>
<organism evidence="2 3">
    <name type="scientific">Dysgonomonas termitidis</name>
    <dbReference type="NCBI Taxonomy" id="1516126"/>
    <lineage>
        <taxon>Bacteria</taxon>
        <taxon>Pseudomonadati</taxon>
        <taxon>Bacteroidota</taxon>
        <taxon>Bacteroidia</taxon>
        <taxon>Bacteroidales</taxon>
        <taxon>Dysgonomonadaceae</taxon>
        <taxon>Dysgonomonas</taxon>
    </lineage>
</organism>
<evidence type="ECO:0000313" key="3">
    <source>
        <dbReference type="Proteomes" id="UP001596023"/>
    </source>
</evidence>
<keyword evidence="3" id="KW-1185">Reference proteome</keyword>
<evidence type="ECO:0008006" key="4">
    <source>
        <dbReference type="Google" id="ProtNLM"/>
    </source>
</evidence>
<feature type="transmembrane region" description="Helical" evidence="1">
    <location>
        <begin position="23"/>
        <end position="41"/>
    </location>
</feature>
<dbReference type="EMBL" id="JBHSGN010000059">
    <property type="protein sequence ID" value="MFC4673614.1"/>
    <property type="molecule type" value="Genomic_DNA"/>
</dbReference>
<keyword evidence="1" id="KW-0472">Membrane</keyword>
<dbReference type="Proteomes" id="UP001596023">
    <property type="component" value="Unassembled WGS sequence"/>
</dbReference>
<protein>
    <recommendedName>
        <fullName evidence="4">Lipoprotein</fullName>
    </recommendedName>
</protein>
<evidence type="ECO:0000313" key="2">
    <source>
        <dbReference type="EMBL" id="MFC4673614.1"/>
    </source>
</evidence>
<evidence type="ECO:0000256" key="1">
    <source>
        <dbReference type="SAM" id="Phobius"/>
    </source>
</evidence>
<reference evidence="3" key="1">
    <citation type="journal article" date="2019" name="Int. J. Syst. Evol. Microbiol.">
        <title>The Global Catalogue of Microorganisms (GCM) 10K type strain sequencing project: providing services to taxonomists for standard genome sequencing and annotation.</title>
        <authorList>
            <consortium name="The Broad Institute Genomics Platform"/>
            <consortium name="The Broad Institute Genome Sequencing Center for Infectious Disease"/>
            <person name="Wu L."/>
            <person name="Ma J."/>
        </authorList>
    </citation>
    <scope>NUCLEOTIDE SEQUENCE [LARGE SCALE GENOMIC DNA]</scope>
    <source>
        <strain evidence="3">CCUG 66188</strain>
    </source>
</reference>